<dbReference type="Pfam" id="PF17921">
    <property type="entry name" value="Integrase_H2C2"/>
    <property type="match status" value="1"/>
</dbReference>
<dbReference type="Gene3D" id="1.10.340.70">
    <property type="match status" value="1"/>
</dbReference>
<dbReference type="PROSITE" id="PS50158">
    <property type="entry name" value="ZF_CCHC"/>
    <property type="match status" value="1"/>
</dbReference>
<dbReference type="Gene3D" id="3.30.420.10">
    <property type="entry name" value="Ribonuclease H-like superfamily/Ribonuclease H"/>
    <property type="match status" value="1"/>
</dbReference>
<dbReference type="Gene3D" id="3.10.10.10">
    <property type="entry name" value="HIV Type 1 Reverse Transcriptase, subunit A, domain 1"/>
    <property type="match status" value="1"/>
</dbReference>
<dbReference type="SUPFAM" id="SSF56672">
    <property type="entry name" value="DNA/RNA polymerases"/>
    <property type="match status" value="1"/>
</dbReference>
<keyword evidence="5" id="KW-0255">Endonuclease</keyword>
<feature type="chain" id="PRO_5040175526" description="Reverse transcriptase" evidence="9">
    <location>
        <begin position="25"/>
        <end position="1462"/>
    </location>
</feature>
<dbReference type="GO" id="GO:0003964">
    <property type="term" value="F:RNA-directed DNA polymerase activity"/>
    <property type="evidence" value="ECO:0007669"/>
    <property type="project" value="UniProtKB-KW"/>
</dbReference>
<keyword evidence="8" id="KW-0479">Metal-binding</keyword>
<evidence type="ECO:0000259" key="11">
    <source>
        <dbReference type="PROSITE" id="PS50878"/>
    </source>
</evidence>
<dbReference type="InterPro" id="IPR036875">
    <property type="entry name" value="Znf_CCHC_sf"/>
</dbReference>
<evidence type="ECO:0000313" key="14">
    <source>
        <dbReference type="Proteomes" id="UP001152320"/>
    </source>
</evidence>
<dbReference type="Proteomes" id="UP001152320">
    <property type="component" value="Chromosome 20"/>
</dbReference>
<dbReference type="GO" id="GO:0006508">
    <property type="term" value="P:proteolysis"/>
    <property type="evidence" value="ECO:0007669"/>
    <property type="project" value="UniProtKB-KW"/>
</dbReference>
<evidence type="ECO:0000256" key="2">
    <source>
        <dbReference type="ARBA" id="ARBA00022679"/>
    </source>
</evidence>
<evidence type="ECO:0000259" key="10">
    <source>
        <dbReference type="PROSITE" id="PS50158"/>
    </source>
</evidence>
<dbReference type="InterPro" id="IPR001878">
    <property type="entry name" value="Znf_CCHC"/>
</dbReference>
<dbReference type="SUPFAM" id="SSF53098">
    <property type="entry name" value="Ribonuclease H-like"/>
    <property type="match status" value="1"/>
</dbReference>
<feature type="domain" description="CCHC-type" evidence="10">
    <location>
        <begin position="281"/>
        <end position="296"/>
    </location>
</feature>
<dbReference type="GO" id="GO:0003676">
    <property type="term" value="F:nucleic acid binding"/>
    <property type="evidence" value="ECO:0007669"/>
    <property type="project" value="InterPro"/>
</dbReference>
<dbReference type="EMBL" id="JAIZAY010000020">
    <property type="protein sequence ID" value="KAJ8022389.1"/>
    <property type="molecule type" value="Genomic_DNA"/>
</dbReference>
<dbReference type="SUPFAM" id="SSF57756">
    <property type="entry name" value="Retrovirus zinc finger-like domains"/>
    <property type="match status" value="1"/>
</dbReference>
<dbReference type="InterPro" id="IPR043128">
    <property type="entry name" value="Rev_trsase/Diguanyl_cyclase"/>
</dbReference>
<dbReference type="InterPro" id="IPR038269">
    <property type="entry name" value="SCAN_sf"/>
</dbReference>
<gene>
    <name evidence="13" type="ORF">HOLleu_37270</name>
</gene>
<dbReference type="PROSITE" id="PS50878">
    <property type="entry name" value="RT_POL"/>
    <property type="match status" value="1"/>
</dbReference>
<evidence type="ECO:0000256" key="8">
    <source>
        <dbReference type="PROSITE-ProRule" id="PRU00047"/>
    </source>
</evidence>
<dbReference type="GO" id="GO:0004519">
    <property type="term" value="F:endonuclease activity"/>
    <property type="evidence" value="ECO:0007669"/>
    <property type="project" value="UniProtKB-KW"/>
</dbReference>
<dbReference type="GO" id="GO:0008233">
    <property type="term" value="F:peptidase activity"/>
    <property type="evidence" value="ECO:0007669"/>
    <property type="project" value="UniProtKB-KW"/>
</dbReference>
<feature type="signal peptide" evidence="9">
    <location>
        <begin position="1"/>
        <end position="24"/>
    </location>
</feature>
<dbReference type="FunFam" id="3.10.10.10:FF:000007">
    <property type="entry name" value="Retrovirus-related Pol polyprotein from transposon 17.6-like Protein"/>
    <property type="match status" value="1"/>
</dbReference>
<dbReference type="CDD" id="cd09274">
    <property type="entry name" value="RNase_HI_RT_Ty3"/>
    <property type="match status" value="1"/>
</dbReference>
<feature type="domain" description="Integrase catalytic" evidence="12">
    <location>
        <begin position="658"/>
        <end position="817"/>
    </location>
</feature>
<dbReference type="CDD" id="cd01647">
    <property type="entry name" value="RT_LTR"/>
    <property type="match status" value="1"/>
</dbReference>
<dbReference type="PROSITE" id="PS50994">
    <property type="entry name" value="INTEGRASE"/>
    <property type="match status" value="1"/>
</dbReference>
<dbReference type="FunFam" id="3.10.20.370:FF:000001">
    <property type="entry name" value="Retrovirus-related Pol polyprotein from transposon 17.6-like protein"/>
    <property type="match status" value="1"/>
</dbReference>
<proteinExistence type="predicted"/>
<dbReference type="InterPro" id="IPR050951">
    <property type="entry name" value="Retrovirus_Pol_polyprotein"/>
</dbReference>
<dbReference type="Gene3D" id="3.30.70.270">
    <property type="match status" value="2"/>
</dbReference>
<dbReference type="InterPro" id="IPR012337">
    <property type="entry name" value="RNaseH-like_sf"/>
</dbReference>
<keyword evidence="9" id="KW-0732">Signal</keyword>
<dbReference type="Pfam" id="PF02023">
    <property type="entry name" value="SCAN"/>
    <property type="match status" value="1"/>
</dbReference>
<organism evidence="13 14">
    <name type="scientific">Holothuria leucospilota</name>
    <name type="common">Black long sea cucumber</name>
    <name type="synonym">Mertensiothuria leucospilota</name>
    <dbReference type="NCBI Taxonomy" id="206669"/>
    <lineage>
        <taxon>Eukaryota</taxon>
        <taxon>Metazoa</taxon>
        <taxon>Echinodermata</taxon>
        <taxon>Eleutherozoa</taxon>
        <taxon>Echinozoa</taxon>
        <taxon>Holothuroidea</taxon>
        <taxon>Aspidochirotacea</taxon>
        <taxon>Aspidochirotida</taxon>
        <taxon>Holothuriidae</taxon>
        <taxon>Holothuria</taxon>
    </lineage>
</organism>
<dbReference type="FunFam" id="3.30.420.10:FF:000032">
    <property type="entry name" value="Retrovirus-related Pol polyprotein from transposon 297-like Protein"/>
    <property type="match status" value="1"/>
</dbReference>
<evidence type="ECO:0000256" key="6">
    <source>
        <dbReference type="ARBA" id="ARBA00022801"/>
    </source>
</evidence>
<dbReference type="InterPro" id="IPR000477">
    <property type="entry name" value="RT_dom"/>
</dbReference>
<dbReference type="InterPro" id="IPR043502">
    <property type="entry name" value="DNA/RNA_pol_sf"/>
</dbReference>
<keyword evidence="8" id="KW-0862">Zinc</keyword>
<dbReference type="Gene3D" id="4.10.60.10">
    <property type="entry name" value="Zinc finger, CCHC-type"/>
    <property type="match status" value="1"/>
</dbReference>
<sequence length="1462" mass="165788">MVAGYVSWLFCFALHSVLLTTVHPEPLKVYYTMTTVQIELEKITQIGEKLGLKGQELKDFIQDERKRLREEKDAERVDNIDAYINRFERYALCRGWNRKKEWAINLGALLQGKALYEYSTLPTDDALDYDKVKKAVLKAYELNAEGFRKKFRNSRPEQNELGPKFAARLSNYLKRWIELSNVKSLDDFKDLIVREQFLASCSQEHAMFLKEREPKTLAEMTKLADQYLTAHGGWKNVNRRNNYARGQTRTDNGRGKFVDVSKDRRAGNKTSGMSKKPGFACFICNSPKHMARDCPNRQRLAYLSEVLDKETRETGTPEVETVNKSIIDERTIASCLITISPPHFEKAKVRGALTLKCGHKIPVLSAACGDKQGTIMPTIDGKVGPYNVKVLRDTGCSCVVVRGSLVDKSRLTDEYKVCILIDGTVRRFQVALVDIDTPYFKGVTPALCMPNPVYDLIVGNIPGARGPHDPNPTWSSHELILNPDQKECTEAVAAVQTRNQAANKDKPRSKLKVPPLLEDKISAADLRKLQEDDVSLRRLRELANSGSQKENKSGAKYRYVISEGILYREFVSPNIDFGNTLRQVVVPKKLREVVLKLAHESILGGHLGCKKTKDRITTCFTWPGIYAQVARFCQSCDKCQRTFPKGRVTKVPLGSMPIIEEPFQRVAVDLVGPIHPATTSGYRYILVLVDYATRYPEAIPLRNIDTETVAEGLLSIYSRVGFPSELLTDLGSQFVSGVMKAVSRLLSIRRLTTTPYHAMCNGLVERFNGTLKGMLRKLCEEKPSDWDRYIDPLLFAYREVPQESTGFSPFELLYGRTVRGPMDILKELWTGKTIQREGKQLYQYVLDLQERLDRTCTLAREQLEKARGRYRVYYNRKSKVRNLDVGDEVLLLLPTDENKMLMHWKGPFPVVAKVNTMNYTVDLGSRVKTFHVNMLKQYHRPEKVASLIAWQGTYAQACTAVIEEETVNASDSMKPEAELIHYPPVVQSEKVSDVNIGSQLDSDQIDEVKELLNEFADVLTDLPGCTNLGQHVIRVTEVNPVRSKPYPLPYAMKKEIQGEVDSMLKSGIISHSNSPYASPLVAVSKPDGSKRVCVDLRKINQITIFDAEPIPQQDEIFAELARDNYFTKLDLSKGYWQVPLSPESKPLTAFRTSKGLFEFNRMAFGLVNAAATFSRIMRRLLEGLDNAHNYIDDILVHTPTWEEHMIAVREVFERLRRATLTARPTKCFVGYSEVEFLGYIVGQSTLRPKLDKVESIQNAERPTTKKQVRSFLGLAGYYRRFVPNFASIAVPLTNCTKKGEPNVIVWDSSKENSFRALKARLTQSPILRLPDNSKQFILRTDASDEGIGAVLLQEFSGTKFPIAYASKKLSNCQKNYSTMEKECLAIVWAIQKFQTYLYGKEFIIETDHQPLACIRKSKVANGRIMRWALTLQPYRFRIQIIKGGDNVGADYLSRSARSQDCK</sequence>
<dbReference type="FunFam" id="3.30.70.270:FF:000020">
    <property type="entry name" value="Transposon Tf2-6 polyprotein-like Protein"/>
    <property type="match status" value="1"/>
</dbReference>
<keyword evidence="1" id="KW-0645">Protease</keyword>
<accession>A0A9Q0YHT2</accession>
<dbReference type="SUPFAM" id="SSF47353">
    <property type="entry name" value="Retrovirus capsid dimerization domain-like"/>
    <property type="match status" value="1"/>
</dbReference>
<evidence type="ECO:0000313" key="13">
    <source>
        <dbReference type="EMBL" id="KAJ8022389.1"/>
    </source>
</evidence>
<dbReference type="InterPro" id="IPR041373">
    <property type="entry name" value="RT_RNaseH"/>
</dbReference>
<keyword evidence="14" id="KW-1185">Reference proteome</keyword>
<evidence type="ECO:0000256" key="9">
    <source>
        <dbReference type="SAM" id="SignalP"/>
    </source>
</evidence>
<dbReference type="Gene3D" id="1.10.4020.10">
    <property type="entry name" value="DNA breaking-rejoining enzymes"/>
    <property type="match status" value="1"/>
</dbReference>
<comment type="caution">
    <text evidence="13">The sequence shown here is derived from an EMBL/GenBank/DDBJ whole genome shotgun (WGS) entry which is preliminary data.</text>
</comment>
<protein>
    <recommendedName>
        <fullName evidence="15">Reverse transcriptase</fullName>
    </recommendedName>
</protein>
<dbReference type="InterPro" id="IPR001584">
    <property type="entry name" value="Integrase_cat-core"/>
</dbReference>
<keyword evidence="2" id="KW-0808">Transferase</keyword>
<dbReference type="FunFam" id="1.10.340.70:FF:000001">
    <property type="entry name" value="Retrovirus-related Pol polyprotein from transposon gypsy-like Protein"/>
    <property type="match status" value="1"/>
</dbReference>
<keyword evidence="6" id="KW-0378">Hydrolase</keyword>
<evidence type="ECO:0000259" key="12">
    <source>
        <dbReference type="PROSITE" id="PS50994"/>
    </source>
</evidence>
<feature type="domain" description="Reverse transcriptase" evidence="11">
    <location>
        <begin position="1064"/>
        <end position="1241"/>
    </location>
</feature>
<evidence type="ECO:0000256" key="7">
    <source>
        <dbReference type="ARBA" id="ARBA00022918"/>
    </source>
</evidence>
<dbReference type="SMART" id="SM00343">
    <property type="entry name" value="ZnF_C2HC"/>
    <property type="match status" value="1"/>
</dbReference>
<keyword evidence="4" id="KW-0540">Nuclease</keyword>
<name>A0A9Q0YHT2_HOLLE</name>
<reference evidence="13" key="1">
    <citation type="submission" date="2021-10" db="EMBL/GenBank/DDBJ databases">
        <title>Tropical sea cucumber genome reveals ecological adaptation and Cuvierian tubules defense mechanism.</title>
        <authorList>
            <person name="Chen T."/>
        </authorList>
    </citation>
    <scope>NUCLEOTIDE SEQUENCE</scope>
    <source>
        <strain evidence="13">Nanhai2018</strain>
        <tissue evidence="13">Muscle</tissue>
    </source>
</reference>
<dbReference type="InterPro" id="IPR041588">
    <property type="entry name" value="Integrase_H2C2"/>
</dbReference>
<dbReference type="InterPro" id="IPR003309">
    <property type="entry name" value="SCAN_dom"/>
</dbReference>
<dbReference type="Pfam" id="PF00078">
    <property type="entry name" value="RVT_1"/>
    <property type="match status" value="1"/>
</dbReference>
<evidence type="ECO:0000256" key="5">
    <source>
        <dbReference type="ARBA" id="ARBA00022759"/>
    </source>
</evidence>
<dbReference type="GO" id="GO:0008270">
    <property type="term" value="F:zinc ion binding"/>
    <property type="evidence" value="ECO:0007669"/>
    <property type="project" value="UniProtKB-KW"/>
</dbReference>
<keyword evidence="3" id="KW-0548">Nucleotidyltransferase</keyword>
<dbReference type="InterPro" id="IPR036397">
    <property type="entry name" value="RNaseH_sf"/>
</dbReference>
<evidence type="ECO:0000256" key="4">
    <source>
        <dbReference type="ARBA" id="ARBA00022722"/>
    </source>
</evidence>
<evidence type="ECO:0000256" key="3">
    <source>
        <dbReference type="ARBA" id="ARBA00022695"/>
    </source>
</evidence>
<dbReference type="PANTHER" id="PTHR37984:SF5">
    <property type="entry name" value="PROTEIN NYNRIN-LIKE"/>
    <property type="match status" value="1"/>
</dbReference>
<dbReference type="OrthoDB" id="413122at2759"/>
<evidence type="ECO:0000256" key="1">
    <source>
        <dbReference type="ARBA" id="ARBA00022670"/>
    </source>
</evidence>
<dbReference type="Pfam" id="PF17917">
    <property type="entry name" value="RT_RNaseH"/>
    <property type="match status" value="1"/>
</dbReference>
<dbReference type="PANTHER" id="PTHR37984">
    <property type="entry name" value="PROTEIN CBG26694"/>
    <property type="match status" value="1"/>
</dbReference>
<keyword evidence="7" id="KW-0695">RNA-directed DNA polymerase</keyword>
<evidence type="ECO:0008006" key="15">
    <source>
        <dbReference type="Google" id="ProtNLM"/>
    </source>
</evidence>
<dbReference type="Pfam" id="PF00665">
    <property type="entry name" value="rve"/>
    <property type="match status" value="1"/>
</dbReference>
<dbReference type="GO" id="GO:0015074">
    <property type="term" value="P:DNA integration"/>
    <property type="evidence" value="ECO:0007669"/>
    <property type="project" value="InterPro"/>
</dbReference>
<keyword evidence="8" id="KW-0863">Zinc-finger</keyword>
<dbReference type="Gene3D" id="3.10.20.370">
    <property type="match status" value="1"/>
</dbReference>